<dbReference type="PANTHER" id="PTHR10693:SF45">
    <property type="entry name" value="NUCLEAR TRANSPORT FACTOR 2 (NTF2) FAMILY PROTEIN WITH RNA BINDING (RRM-RBD-RNP MOTIFS) DOMAIN-CONTAINING PROTEIN"/>
    <property type="match status" value="1"/>
</dbReference>
<dbReference type="GO" id="GO:0003729">
    <property type="term" value="F:mRNA binding"/>
    <property type="evidence" value="ECO:0007669"/>
    <property type="project" value="TreeGrafter"/>
</dbReference>
<dbReference type="InterPro" id="IPR035979">
    <property type="entry name" value="RBD_domain_sf"/>
</dbReference>
<gene>
    <name evidence="4" type="primary">LOC111309674</name>
</gene>
<dbReference type="GO" id="GO:0005829">
    <property type="term" value="C:cytosol"/>
    <property type="evidence" value="ECO:0007669"/>
    <property type="project" value="TreeGrafter"/>
</dbReference>
<evidence type="ECO:0000256" key="1">
    <source>
        <dbReference type="PROSITE-ProRule" id="PRU00176"/>
    </source>
</evidence>
<dbReference type="InterPro" id="IPR000504">
    <property type="entry name" value="RRM_dom"/>
</dbReference>
<dbReference type="Gene3D" id="3.30.70.330">
    <property type="match status" value="1"/>
</dbReference>
<feature type="domain" description="RRM" evidence="2">
    <location>
        <begin position="117"/>
        <end position="195"/>
    </location>
</feature>
<dbReference type="PROSITE" id="PS50102">
    <property type="entry name" value="RRM"/>
    <property type="match status" value="1"/>
</dbReference>
<dbReference type="AlphaFoldDB" id="A0A6P6AHQ4"/>
<dbReference type="SUPFAM" id="SSF54928">
    <property type="entry name" value="RNA-binding domain, RBD"/>
    <property type="match status" value="1"/>
</dbReference>
<dbReference type="RefSeq" id="XP_022764407.1">
    <property type="nucleotide sequence ID" value="XM_022908672.1"/>
</dbReference>
<dbReference type="GO" id="GO:1990904">
    <property type="term" value="C:ribonucleoprotein complex"/>
    <property type="evidence" value="ECO:0007669"/>
    <property type="project" value="TreeGrafter"/>
</dbReference>
<dbReference type="InterPro" id="IPR012677">
    <property type="entry name" value="Nucleotide-bd_a/b_plait_sf"/>
</dbReference>
<dbReference type="KEGG" id="dzi:111309674"/>
<evidence type="ECO:0000313" key="4">
    <source>
        <dbReference type="RefSeq" id="XP_022764407.1"/>
    </source>
</evidence>
<keyword evidence="1" id="KW-0694">RNA-binding</keyword>
<evidence type="ECO:0000259" key="2">
    <source>
        <dbReference type="PROSITE" id="PS50102"/>
    </source>
</evidence>
<dbReference type="InterPro" id="IPR039539">
    <property type="entry name" value="Ras_GTPase_bind_prot"/>
</dbReference>
<reference evidence="4" key="1">
    <citation type="submission" date="2025-08" db="UniProtKB">
        <authorList>
            <consortium name="RefSeq"/>
        </authorList>
    </citation>
    <scope>IDENTIFICATION</scope>
    <source>
        <tissue evidence="4">Fruit stalk</tissue>
    </source>
</reference>
<proteinExistence type="predicted"/>
<protein>
    <submittedName>
        <fullName evidence="4">CUGBP Elav-like family member 6</fullName>
    </submittedName>
</protein>
<accession>A0A6P6AHQ4</accession>
<dbReference type="Pfam" id="PF00076">
    <property type="entry name" value="RRM_1"/>
    <property type="match status" value="1"/>
</dbReference>
<dbReference type="SMART" id="SM00360">
    <property type="entry name" value="RRM"/>
    <property type="match status" value="1"/>
</dbReference>
<name>A0A6P6AHQ4_DURZI</name>
<dbReference type="Proteomes" id="UP000515121">
    <property type="component" value="Unplaced"/>
</dbReference>
<organism evidence="3 4">
    <name type="scientific">Durio zibethinus</name>
    <name type="common">Durian</name>
    <dbReference type="NCBI Taxonomy" id="66656"/>
    <lineage>
        <taxon>Eukaryota</taxon>
        <taxon>Viridiplantae</taxon>
        <taxon>Streptophyta</taxon>
        <taxon>Embryophyta</taxon>
        <taxon>Tracheophyta</taxon>
        <taxon>Spermatophyta</taxon>
        <taxon>Magnoliopsida</taxon>
        <taxon>eudicotyledons</taxon>
        <taxon>Gunneridae</taxon>
        <taxon>Pentapetalae</taxon>
        <taxon>rosids</taxon>
        <taxon>malvids</taxon>
        <taxon>Malvales</taxon>
        <taxon>Malvaceae</taxon>
        <taxon>Helicteroideae</taxon>
        <taxon>Durio</taxon>
    </lineage>
</organism>
<dbReference type="GeneID" id="111309674"/>
<evidence type="ECO:0000313" key="3">
    <source>
        <dbReference type="Proteomes" id="UP000515121"/>
    </source>
</evidence>
<dbReference type="PANTHER" id="PTHR10693">
    <property type="entry name" value="RAS GTPASE-ACTIVATING PROTEIN-BINDING PROTEIN"/>
    <property type="match status" value="1"/>
</dbReference>
<sequence length="224" mass="24366">MRKFRAGCYLINFCQRSWFNSWSKSDSMPTDIAPYEAFQEVLKDDTAVVTCVKGVDSIVVPSSDPMPADDIAPNNDIAAPKKSFLNVVNALNGNNAPFKAPPTRKSAPTTAKESKGKSIFVGNLAMGVNVEELHLGFKKFGPIKQNGIKTLSDHMKNRCFAFIEFESSSSAQSAIQAASSITIGNRKVHIEEKKTGYTNYGDSKFPPALSLGNGLFTRHNGPVN</sequence>
<keyword evidence="3" id="KW-1185">Reference proteome</keyword>